<comment type="similarity">
    <text evidence="1">Belongs to the GARIN family.</text>
</comment>
<feature type="compositionally biased region" description="Low complexity" evidence="2">
    <location>
        <begin position="442"/>
        <end position="458"/>
    </location>
</feature>
<sequence length="912" mass="99013">MIWLRNRRCLEPLQGTPKWVPVLGELQKTLQKGEYLPLRPLPMFESNFVQVTHQGGPVFVNHRTNRLAMGVAASLPGLVLPDILLIGQPAEDRNCSGLVLTRMIPLDLVHLCVHDLSAWRLKLRLVSGRQYYLALDAPDNEVGFLFHCWVRLINLLQEPAPTCTPRATRTAPLDMPLAEAPASTWHLQDQPISRHAVRVAEHNFPRKTVAAQRQRKAKALKRSFKSQAVGDSVPLIWSQLEHADVRKKPAEKKSHSDPRPDRTHTQIRLPEKTSITTWTIFSIISSTANQTQSSPKACTSACDEATGQGHVVESPSHCVSADRPDGFFLGSCSSLDPCLWHQDTEDLMDSEGSTLSSAASGLAPYPPAACLSTPYSSIPRGREKAGPMGSHQGPGPPPCQKAPSGPVTSCKAPFLVDQSQKLPAVPASSWKPPPGLAPPQKAPAASAPPRKAPAVPAPSQKAPAIPAPTWKASAASASPRKASALPAPPQKTPPPSQKAPSVPTIPQKAVSPTAPKKKSLLLPAPSQKALPTSPTQYQMALGPPASRGKLPGDFDVLPTGIPGRAVLERSQSGGKPEPAVTVRTQETDVVEMTTQAKSPESPFTVTQKESKDILISQTEEVTPEAFRGQGKLEDRAHWVKLEERSQDLPGVRSKELEQRKRWVKAKELAVEGPSQEHSRPFSVEALTLAKLMITANSKEQRSKPAVVSLPSWLLATPQASATSMMASVPSRPGQLSSLEGKPVVVREQPESHTWVKEGKRPWGEMKERPWGEMKEPPWDPEGPPKVPFRSKPTSASLKREGISQAPIPLTASPWEDLRPLPLSETPISKMEATARASQQPKRVSQEPVRMPAQHPLATVGSSSEILLPMLLELETVRNTATKAEEIQEESGVLNLLPSLQHSQHSEWPDAGA</sequence>
<dbReference type="EMBL" id="AJFE02020341">
    <property type="status" value="NOT_ANNOTATED_CDS"/>
    <property type="molecule type" value="Genomic_DNA"/>
</dbReference>
<feature type="region of interest" description="Disordered" evidence="2">
    <location>
        <begin position="244"/>
        <end position="264"/>
    </location>
</feature>
<evidence type="ECO:0000259" key="3">
    <source>
        <dbReference type="Pfam" id="PF12480"/>
    </source>
</evidence>
<dbReference type="EMBL" id="AJFE02020339">
    <property type="status" value="NOT_ANNOTATED_CDS"/>
    <property type="molecule type" value="Genomic_DNA"/>
</dbReference>
<dbReference type="OMA" id="HLCVHDL"/>
<feature type="compositionally biased region" description="Pro residues" evidence="2">
    <location>
        <begin position="431"/>
        <end position="441"/>
    </location>
</feature>
<dbReference type="Pfam" id="PF12480">
    <property type="entry name" value="GARIL_Rab2_bd"/>
    <property type="match status" value="1"/>
</dbReference>
<evidence type="ECO:0000256" key="1">
    <source>
        <dbReference type="ARBA" id="ARBA00038379"/>
    </source>
</evidence>
<dbReference type="GeneID" id="100982016"/>
<reference evidence="4" key="3">
    <citation type="submission" date="2025-09" db="UniProtKB">
        <authorList>
            <consortium name="Ensembl"/>
        </authorList>
    </citation>
    <scope>IDENTIFICATION</scope>
</reference>
<dbReference type="InterPro" id="IPR022168">
    <property type="entry name" value="GARIL-like_Rab2B-bd"/>
</dbReference>
<dbReference type="AlphaFoldDB" id="A0A2R8ZIL3"/>
<dbReference type="Ensembl" id="ENSPPAT00000020978.1">
    <property type="protein sequence ID" value="ENSPPAP00000004561.1"/>
    <property type="gene ID" value="ENSPPAG00000019150.1"/>
</dbReference>
<accession>A0A2R8ZIL3</accession>
<feature type="compositionally biased region" description="Polar residues" evidence="2">
    <location>
        <begin position="529"/>
        <end position="538"/>
    </location>
</feature>
<keyword evidence="5" id="KW-1185">Reference proteome</keyword>
<dbReference type="GeneTree" id="ENSGT00940000163150"/>
<dbReference type="EMBL" id="AJFE02020340">
    <property type="status" value="NOT_ANNOTATED_CDS"/>
    <property type="molecule type" value="Genomic_DNA"/>
</dbReference>
<dbReference type="PANTHER" id="PTHR22574">
    <property type="match status" value="1"/>
</dbReference>
<feature type="region of interest" description="Disordered" evidence="2">
    <location>
        <begin position="424"/>
        <end position="630"/>
    </location>
</feature>
<protein>
    <submittedName>
        <fullName evidence="4">Golgi associated RAB2 interactor family member 5B</fullName>
    </submittedName>
</protein>
<feature type="compositionally biased region" description="Polar residues" evidence="2">
    <location>
        <begin position="592"/>
        <end position="607"/>
    </location>
</feature>
<feature type="region of interest" description="Disordered" evidence="2">
    <location>
        <begin position="724"/>
        <end position="859"/>
    </location>
</feature>
<feature type="compositionally biased region" description="Basic and acidic residues" evidence="2">
    <location>
        <begin position="747"/>
        <end position="777"/>
    </location>
</feature>
<feature type="compositionally biased region" description="Pro residues" evidence="2">
    <location>
        <begin position="486"/>
        <end position="497"/>
    </location>
</feature>
<feature type="region of interest" description="Disordered" evidence="2">
    <location>
        <begin position="373"/>
        <end position="411"/>
    </location>
</feature>
<dbReference type="Proteomes" id="UP000240080">
    <property type="component" value="Chromosome 19"/>
</dbReference>
<reference evidence="4 5" key="1">
    <citation type="journal article" date="2012" name="Nature">
        <title>The bonobo genome compared with the chimpanzee and human genomes.</title>
        <authorList>
            <person name="Prufer K."/>
            <person name="Munch K."/>
            <person name="Hellmann I."/>
            <person name="Akagi K."/>
            <person name="Miller J.R."/>
            <person name="Walenz B."/>
            <person name="Koren S."/>
            <person name="Sutton G."/>
            <person name="Kodira C."/>
            <person name="Winer R."/>
            <person name="Knight J.R."/>
            <person name="Mullikin J.C."/>
            <person name="Meader S.J."/>
            <person name="Ponting C.P."/>
            <person name="Lunter G."/>
            <person name="Higashino S."/>
            <person name="Hobolth A."/>
            <person name="Dutheil J."/>
            <person name="Karakoc E."/>
            <person name="Alkan C."/>
            <person name="Sajjadian S."/>
            <person name="Catacchio C.R."/>
            <person name="Ventura M."/>
            <person name="Marques-Bonet T."/>
            <person name="Eichler E.E."/>
            <person name="Andre C."/>
            <person name="Atencia R."/>
            <person name="Mugisha L."/>
            <person name="Junhold J."/>
            <person name="Patterson N."/>
            <person name="Siebauer M."/>
            <person name="Good J.M."/>
            <person name="Fischer A."/>
            <person name="Ptak S.E."/>
            <person name="Lachmann M."/>
            <person name="Symer D.E."/>
            <person name="Mailund T."/>
            <person name="Schierup M.H."/>
            <person name="Andres A.M."/>
            <person name="Kelso J."/>
            <person name="Paabo S."/>
        </authorList>
    </citation>
    <scope>NUCLEOTIDE SEQUENCE [LARGE SCALE GENOMIC DNA]</scope>
</reference>
<dbReference type="KEGG" id="pps:100982016"/>
<dbReference type="STRING" id="9597.ENSPPAP00000004561"/>
<reference evidence="4" key="2">
    <citation type="submission" date="2025-08" db="UniProtKB">
        <authorList>
            <consortium name="Ensembl"/>
        </authorList>
    </citation>
    <scope>IDENTIFICATION</scope>
</reference>
<feature type="domain" description="Golgi associated RAB2 interactor protein-like Rab2B-binding" evidence="3">
    <location>
        <begin position="98"/>
        <end position="165"/>
    </location>
</feature>
<dbReference type="CTD" id="284418"/>
<name>A0A2R8ZIL3_PANPA</name>
<evidence type="ECO:0000313" key="5">
    <source>
        <dbReference type="Proteomes" id="UP000240080"/>
    </source>
</evidence>
<feature type="compositionally biased region" description="Low complexity" evidence="2">
    <location>
        <begin position="472"/>
        <end position="485"/>
    </location>
</feature>
<dbReference type="GO" id="GO:0005634">
    <property type="term" value="C:nucleus"/>
    <property type="evidence" value="ECO:0007669"/>
    <property type="project" value="TreeGrafter"/>
</dbReference>
<gene>
    <name evidence="4" type="primary">GARIN5B</name>
</gene>
<evidence type="ECO:0000313" key="4">
    <source>
        <dbReference type="Ensembl" id="ENSPPAP00000004561.1"/>
    </source>
</evidence>
<evidence type="ECO:0000256" key="2">
    <source>
        <dbReference type="SAM" id="MobiDB-lite"/>
    </source>
</evidence>
<organism evidence="4 5">
    <name type="scientific">Pan paniscus</name>
    <name type="common">Pygmy chimpanzee</name>
    <name type="synonym">Bonobo</name>
    <dbReference type="NCBI Taxonomy" id="9597"/>
    <lineage>
        <taxon>Eukaryota</taxon>
        <taxon>Metazoa</taxon>
        <taxon>Chordata</taxon>
        <taxon>Craniata</taxon>
        <taxon>Vertebrata</taxon>
        <taxon>Euteleostomi</taxon>
        <taxon>Mammalia</taxon>
        <taxon>Eutheria</taxon>
        <taxon>Euarchontoglires</taxon>
        <taxon>Primates</taxon>
        <taxon>Haplorrhini</taxon>
        <taxon>Catarrhini</taxon>
        <taxon>Hominidae</taxon>
        <taxon>Pan</taxon>
    </lineage>
</organism>
<proteinExistence type="inferred from homology"/>
<dbReference type="Bgee" id="ENSPPAG00000019150">
    <property type="expression patterns" value="Expressed in testis"/>
</dbReference>
<dbReference type="PANTHER" id="PTHR22574:SF12">
    <property type="entry name" value="GOLGI-ASSOCIATED RAB2 INTERACTOR PROTEIN 5B"/>
    <property type="match status" value="1"/>
</dbReference>